<evidence type="ECO:0008006" key="4">
    <source>
        <dbReference type="Google" id="ProtNLM"/>
    </source>
</evidence>
<reference evidence="2 3" key="1">
    <citation type="submission" date="2019-07" db="EMBL/GenBank/DDBJ databases">
        <title>Whole genome shotgun sequence of Adhaeribacter aerolatus NBRC 106133.</title>
        <authorList>
            <person name="Hosoyama A."/>
            <person name="Uohara A."/>
            <person name="Ohji S."/>
            <person name="Ichikawa N."/>
        </authorList>
    </citation>
    <scope>NUCLEOTIDE SEQUENCE [LARGE SCALE GENOMIC DNA]</scope>
    <source>
        <strain evidence="2 3">NBRC 106133</strain>
    </source>
</reference>
<sequence>MCLVVGALYSWALYSRKAPWSPRLNYSLALLRFVVVSFLCFLLLGPYLKAVTNTAEKPTIVVALDNSQSVGLYTNKNTLTKTAQELEKLAESLGEENFRVEFQTLNLNTNKPKPTETKFDNPTTNLDELLSHVQGVYESRNLAGVVLLSDGIINKGKSPTYSDFNFTVYPVAVGDTVAKKDIALSSVLYNKIAYSGNKFPVVAEIQHEGFKGNTATVVLKENGKILDRKNITLRPDGQPTRAEFTLTATAPGKKHYEIEALPQKGEFSTLNNTKHAYLDIIKGKLSVLIAAAAPHPDIRAIRAAIQTNDNFETVLFIPGITQFKPDKYDVAVLHQLPSRLSGNNEALAYVRQKNIPALYIVGSQTDLAAYNQLGTGLTINRRGGQTDEVIPVLNASFRKFQIDQTTTSAFEKYPPADVPFADFNVSPGTEVILLQQVGRVKTTKPLLAASVKNQKHNATLLAEGIWQWRLTEGAATENPAHFDKLMVSTIQLLTAQQNKKRLNVYPVQDEYYVTDDIRFEAEVYNAIYERIFGQEINLRITDEKNKSRTFSFNNGEGFSGLNIGNLPGGVYSYVASTTLDGKPEQDRGQFVVQELQLEALNALADHNLLYQLAQKTNSRLYYPNQLEQLQADILKADYKNIIYPNEKLEDLVNLKWLFFVLLLLVSIEWTLRKYHGSY</sequence>
<dbReference type="PANTHER" id="PTHR37947:SF1">
    <property type="entry name" value="BLL2462 PROTEIN"/>
    <property type="match status" value="1"/>
</dbReference>
<dbReference type="EMBL" id="BJYS01000018">
    <property type="protein sequence ID" value="GEO04825.1"/>
    <property type="molecule type" value="Genomic_DNA"/>
</dbReference>
<proteinExistence type="predicted"/>
<keyword evidence="1" id="KW-1133">Transmembrane helix</keyword>
<dbReference type="SUPFAM" id="SSF53300">
    <property type="entry name" value="vWA-like"/>
    <property type="match status" value="1"/>
</dbReference>
<dbReference type="PANTHER" id="PTHR37947">
    <property type="entry name" value="BLL2462 PROTEIN"/>
    <property type="match status" value="1"/>
</dbReference>
<name>A0A512AYM8_9BACT</name>
<evidence type="ECO:0000313" key="3">
    <source>
        <dbReference type="Proteomes" id="UP000321532"/>
    </source>
</evidence>
<keyword evidence="1" id="KW-0812">Transmembrane</keyword>
<evidence type="ECO:0000313" key="2">
    <source>
        <dbReference type="EMBL" id="GEO04825.1"/>
    </source>
</evidence>
<keyword evidence="3" id="KW-1185">Reference proteome</keyword>
<protein>
    <recommendedName>
        <fullName evidence="4">VWA domain-containing protein</fullName>
    </recommendedName>
</protein>
<organism evidence="2 3">
    <name type="scientific">Adhaeribacter aerolatus</name>
    <dbReference type="NCBI Taxonomy" id="670289"/>
    <lineage>
        <taxon>Bacteria</taxon>
        <taxon>Pseudomonadati</taxon>
        <taxon>Bacteroidota</taxon>
        <taxon>Cytophagia</taxon>
        <taxon>Cytophagales</taxon>
        <taxon>Hymenobacteraceae</taxon>
        <taxon>Adhaeribacter</taxon>
    </lineage>
</organism>
<accession>A0A512AYM8</accession>
<keyword evidence="1" id="KW-0472">Membrane</keyword>
<dbReference type="Proteomes" id="UP000321532">
    <property type="component" value="Unassembled WGS sequence"/>
</dbReference>
<dbReference type="AlphaFoldDB" id="A0A512AYM8"/>
<dbReference type="InterPro" id="IPR036465">
    <property type="entry name" value="vWFA_dom_sf"/>
</dbReference>
<comment type="caution">
    <text evidence="2">The sequence shown here is derived from an EMBL/GenBank/DDBJ whole genome shotgun (WGS) entry which is preliminary data.</text>
</comment>
<feature type="transmembrane region" description="Helical" evidence="1">
    <location>
        <begin position="26"/>
        <end position="48"/>
    </location>
</feature>
<gene>
    <name evidence="2" type="ORF">AAE02nite_24890</name>
</gene>
<evidence type="ECO:0000256" key="1">
    <source>
        <dbReference type="SAM" id="Phobius"/>
    </source>
</evidence>